<evidence type="ECO:0000313" key="10">
    <source>
        <dbReference type="EMBL" id="KAK9870620.1"/>
    </source>
</evidence>
<dbReference type="FunFam" id="2.60.40.10:FF:000037">
    <property type="entry name" value="Unc-5 netrin receptor C"/>
    <property type="match status" value="1"/>
</dbReference>
<accession>A0AAW1TS63</accession>
<keyword evidence="8" id="KW-0393">Immunoglobulin domain</keyword>
<keyword evidence="4" id="KW-0472">Membrane</keyword>
<comment type="subcellular location">
    <subcellularLocation>
        <location evidence="1">Membrane</location>
        <topology evidence="1">Single-pass type I membrane protein</topology>
    </subcellularLocation>
</comment>
<sequence length="186" mass="20883">MGLSQTFKFLFTAVIKASSANSSHVEGEEIFYERELKKGYMPFSHYHIKEGLLEETAATKATIEHDDSLLLSSDSLPIFQAEPQNAYVVKSRPALLQCKAGNALRAYFKCNGAKNVESTQSEFVHPQTGVRIVEAEINITRDMVEEFFGNEKFKCECHAWSGRGSIKSQPAVVDVAYNIKRYPHIT</sequence>
<evidence type="ECO:0000256" key="1">
    <source>
        <dbReference type="ARBA" id="ARBA00004479"/>
    </source>
</evidence>
<evidence type="ECO:0000256" key="7">
    <source>
        <dbReference type="ARBA" id="ARBA00023180"/>
    </source>
</evidence>
<evidence type="ECO:0000256" key="8">
    <source>
        <dbReference type="ARBA" id="ARBA00023319"/>
    </source>
</evidence>
<comment type="caution">
    <text evidence="10">The sequence shown here is derived from an EMBL/GenBank/DDBJ whole genome shotgun (WGS) entry which is preliminary data.</text>
</comment>
<evidence type="ECO:0000313" key="11">
    <source>
        <dbReference type="Proteomes" id="UP001431783"/>
    </source>
</evidence>
<organism evidence="10 11">
    <name type="scientific">Henosepilachna vigintioctopunctata</name>
    <dbReference type="NCBI Taxonomy" id="420089"/>
    <lineage>
        <taxon>Eukaryota</taxon>
        <taxon>Metazoa</taxon>
        <taxon>Ecdysozoa</taxon>
        <taxon>Arthropoda</taxon>
        <taxon>Hexapoda</taxon>
        <taxon>Insecta</taxon>
        <taxon>Pterygota</taxon>
        <taxon>Neoptera</taxon>
        <taxon>Endopterygota</taxon>
        <taxon>Coleoptera</taxon>
        <taxon>Polyphaga</taxon>
        <taxon>Cucujiformia</taxon>
        <taxon>Coccinelloidea</taxon>
        <taxon>Coccinellidae</taxon>
        <taxon>Epilachninae</taxon>
        <taxon>Epilachnini</taxon>
        <taxon>Henosepilachna</taxon>
    </lineage>
</organism>
<name>A0AAW1TS63_9CUCU</name>
<evidence type="ECO:0000256" key="5">
    <source>
        <dbReference type="ARBA" id="ARBA00023157"/>
    </source>
</evidence>
<feature type="domain" description="Netrin receptor UNC5A-D-like N-terminal" evidence="9">
    <location>
        <begin position="73"/>
        <end position="173"/>
    </location>
</feature>
<reference evidence="10 11" key="1">
    <citation type="submission" date="2023-03" db="EMBL/GenBank/DDBJ databases">
        <title>Genome insight into feeding habits of ladybird beetles.</title>
        <authorList>
            <person name="Li H.-S."/>
            <person name="Huang Y.-H."/>
            <person name="Pang H."/>
        </authorList>
    </citation>
    <scope>NUCLEOTIDE SEQUENCE [LARGE SCALE GENOMIC DNA]</scope>
    <source>
        <strain evidence="10">SYSU_2023b</strain>
        <tissue evidence="10">Whole body</tissue>
    </source>
</reference>
<dbReference type="InterPro" id="IPR057755">
    <property type="entry name" value="UNC5A-D-like_N"/>
</dbReference>
<keyword evidence="6" id="KW-0675">Receptor</keyword>
<dbReference type="EMBL" id="JARQZJ010000003">
    <property type="protein sequence ID" value="KAK9870620.1"/>
    <property type="molecule type" value="Genomic_DNA"/>
</dbReference>
<protein>
    <recommendedName>
        <fullName evidence="9">Netrin receptor UNC5A-D-like N-terminal domain-containing protein</fullName>
    </recommendedName>
</protein>
<evidence type="ECO:0000256" key="2">
    <source>
        <dbReference type="ARBA" id="ARBA00009844"/>
    </source>
</evidence>
<dbReference type="InterPro" id="IPR013783">
    <property type="entry name" value="Ig-like_fold"/>
</dbReference>
<dbReference type="Gene3D" id="2.60.40.10">
    <property type="entry name" value="Immunoglobulins"/>
    <property type="match status" value="1"/>
</dbReference>
<keyword evidence="5" id="KW-1015">Disulfide bond</keyword>
<evidence type="ECO:0000256" key="6">
    <source>
        <dbReference type="ARBA" id="ARBA00023170"/>
    </source>
</evidence>
<gene>
    <name evidence="10" type="ORF">WA026_008180</name>
</gene>
<comment type="similarity">
    <text evidence="2">Belongs to the unc-5 family.</text>
</comment>
<dbReference type="GO" id="GO:0016020">
    <property type="term" value="C:membrane"/>
    <property type="evidence" value="ECO:0007669"/>
    <property type="project" value="UniProtKB-SubCell"/>
</dbReference>
<evidence type="ECO:0000256" key="3">
    <source>
        <dbReference type="ARBA" id="ARBA00022473"/>
    </source>
</evidence>
<dbReference type="Pfam" id="PF25609">
    <property type="entry name" value="Unc5_NetrinR_N"/>
    <property type="match status" value="1"/>
</dbReference>
<keyword evidence="11" id="KW-1185">Reference proteome</keyword>
<evidence type="ECO:0000256" key="4">
    <source>
        <dbReference type="ARBA" id="ARBA00023136"/>
    </source>
</evidence>
<dbReference type="Proteomes" id="UP001431783">
    <property type="component" value="Unassembled WGS sequence"/>
</dbReference>
<keyword evidence="7" id="KW-0325">Glycoprotein</keyword>
<evidence type="ECO:0000259" key="9">
    <source>
        <dbReference type="Pfam" id="PF25609"/>
    </source>
</evidence>
<proteinExistence type="inferred from homology"/>
<keyword evidence="3" id="KW-0217">Developmental protein</keyword>
<dbReference type="AlphaFoldDB" id="A0AAW1TS63"/>